<name>Z9JJN4_9GAMM</name>
<evidence type="ECO:0000313" key="2">
    <source>
        <dbReference type="EMBL" id="EWS78610.1"/>
    </source>
</evidence>
<organism evidence="2 4">
    <name type="scientific">Xylella taiwanensis</name>
    <dbReference type="NCBI Taxonomy" id="1444770"/>
    <lineage>
        <taxon>Bacteria</taxon>
        <taxon>Pseudomonadati</taxon>
        <taxon>Pseudomonadota</taxon>
        <taxon>Gammaproteobacteria</taxon>
        <taxon>Lysobacterales</taxon>
        <taxon>Lysobacteraceae</taxon>
        <taxon>Xylella</taxon>
    </lineage>
</organism>
<reference evidence="2 4" key="1">
    <citation type="journal article" date="2014" name="Genome Announc.">
        <title>Draft Genome Sequence of Xylella fastidiosa Pear Leaf Scorch Strain in Taiwan.</title>
        <authorList>
            <person name="Su C.C."/>
            <person name="Deng W.L."/>
            <person name="Jan F.J."/>
            <person name="Chang C.J."/>
            <person name="Huang H."/>
            <person name="Chen J."/>
        </authorList>
    </citation>
    <scope>NUCLEOTIDE SEQUENCE [LARGE SCALE GENOMIC DNA]</scope>
    <source>
        <strain evidence="2 4">PLS229</strain>
    </source>
</reference>
<dbReference type="OrthoDB" id="5983686at2"/>
<dbReference type="EMBL" id="JAJPPU010000002">
    <property type="protein sequence ID" value="MCD8473029.1"/>
    <property type="molecule type" value="Genomic_DNA"/>
</dbReference>
<dbReference type="RefSeq" id="WP_038270840.1">
    <property type="nucleotide sequence ID" value="NZ_CP053627.1"/>
</dbReference>
<dbReference type="eggNOG" id="ENOG50324B7">
    <property type="taxonomic scope" value="Bacteria"/>
</dbReference>
<dbReference type="AlphaFoldDB" id="Z9JJN4"/>
<evidence type="ECO:0000256" key="1">
    <source>
        <dbReference type="SAM" id="SignalP"/>
    </source>
</evidence>
<comment type="caution">
    <text evidence="2">The sequence shown here is derived from an EMBL/GenBank/DDBJ whole genome shotgun (WGS) entry which is preliminary data.</text>
</comment>
<evidence type="ECO:0000313" key="4">
    <source>
        <dbReference type="Proteomes" id="UP000020406"/>
    </source>
</evidence>
<dbReference type="PATRIC" id="fig|1444770.3.peg.1225"/>
<gene>
    <name evidence="2" type="ORF">AF72_05105</name>
    <name evidence="3" type="ORF">LPH55_06020</name>
</gene>
<dbReference type="Proteomes" id="UP001430701">
    <property type="component" value="Unassembled WGS sequence"/>
</dbReference>
<evidence type="ECO:0000313" key="3">
    <source>
        <dbReference type="EMBL" id="MCD8473029.1"/>
    </source>
</evidence>
<dbReference type="Proteomes" id="UP000020406">
    <property type="component" value="Unassembled WGS sequence"/>
</dbReference>
<protein>
    <submittedName>
        <fullName evidence="3">DUF1439 domain-containing protein</fullName>
    </submittedName>
</protein>
<dbReference type="EMBL" id="JDSQ01000006">
    <property type="protein sequence ID" value="EWS78610.1"/>
    <property type="molecule type" value="Genomic_DNA"/>
</dbReference>
<keyword evidence="1" id="KW-0732">Signal</keyword>
<evidence type="ECO:0000313" key="5">
    <source>
        <dbReference type="Proteomes" id="UP001430701"/>
    </source>
</evidence>
<dbReference type="Gene3D" id="3.15.10.40">
    <property type="entry name" value="Uncharacterised protein PF07273, DUF1439"/>
    <property type="match status" value="1"/>
</dbReference>
<dbReference type="GeneID" id="68899904"/>
<reference evidence="3" key="2">
    <citation type="submission" date="2021-11" db="EMBL/GenBank/DDBJ databases">
        <title>Genome sequence of Xylella taiwanensis PLS432.</title>
        <authorList>
            <person name="Weng L.-W."/>
            <person name="Su C.-C."/>
            <person name="Tsai C.-W."/>
            <person name="Kuo C.-H."/>
        </authorList>
    </citation>
    <scope>NUCLEOTIDE SEQUENCE</scope>
    <source>
        <strain evidence="3">PLS432</strain>
    </source>
</reference>
<accession>Z9JJN4</accession>
<sequence length="191" mass="20894">MRPHTILTLLFLLSSAAIPGYAAPQIHGREISIQADDMQSFVSNHFPQSKALLGGLIELSTSQPHIALPPGNRMTLSFDLAITSGSGQPAPLGRVELSSALHYDAARQAFFLDHPTLDHFKPAHSGIELDEQTRELLNIWLQDYARHEPVYQLNPALTAMLGNIHLQSSTIANGRLSLTFDRDISLLVPGT</sequence>
<feature type="chain" id="PRO_5004991161" evidence="1">
    <location>
        <begin position="23"/>
        <end position="191"/>
    </location>
</feature>
<dbReference type="KEGG" id="xtw:AB672_01275"/>
<feature type="signal peptide" evidence="1">
    <location>
        <begin position="1"/>
        <end position="22"/>
    </location>
</feature>
<keyword evidence="5" id="KW-1185">Reference proteome</keyword>
<proteinExistence type="predicted"/>